<name>A0A235ENC0_9BURK</name>
<gene>
    <name evidence="2" type="ORF">CBY09_10900</name>
</gene>
<reference evidence="2 3" key="1">
    <citation type="submission" date="2017-07" db="EMBL/GenBank/DDBJ databases">
        <title>Acidovorax KNDSW TSA 6 genome sequence and assembly.</title>
        <authorList>
            <person name="Mayilraj S."/>
        </authorList>
    </citation>
    <scope>NUCLEOTIDE SEQUENCE [LARGE SCALE GENOMIC DNA]</scope>
    <source>
        <strain evidence="2 3">KNDSW-TSA6</strain>
    </source>
</reference>
<comment type="caution">
    <text evidence="2">The sequence shown here is derived from an EMBL/GenBank/DDBJ whole genome shotgun (WGS) entry which is preliminary data.</text>
</comment>
<feature type="region of interest" description="Disordered" evidence="1">
    <location>
        <begin position="130"/>
        <end position="169"/>
    </location>
</feature>
<protein>
    <submittedName>
        <fullName evidence="2">Uncharacterized protein</fullName>
    </submittedName>
</protein>
<evidence type="ECO:0000313" key="2">
    <source>
        <dbReference type="EMBL" id="OYD50538.1"/>
    </source>
</evidence>
<dbReference type="Proteomes" id="UP000215441">
    <property type="component" value="Unassembled WGS sequence"/>
</dbReference>
<dbReference type="AlphaFoldDB" id="A0A235ENC0"/>
<keyword evidence="3" id="KW-1185">Reference proteome</keyword>
<accession>A0A235ENC0</accession>
<proteinExistence type="predicted"/>
<sequence>MTDATQPDATPETITITTLRTDQCPSLSGRSTLTYELGNDPEGRLHLRVTHNTGKGHHNPSWVAYDVVEPLLMAAPTLSASALAMLFAGTSVNTAGFVMAVLKHLGVLQAVTDKRHAYQYVEGVDWKARLQAPNPPTTPSAKEPANQPTTRPVKDDKARGKRAGALAAP</sequence>
<dbReference type="RefSeq" id="WP_094289343.1">
    <property type="nucleotide sequence ID" value="NZ_NOIG01000006.1"/>
</dbReference>
<dbReference type="EMBL" id="NOIG01000006">
    <property type="protein sequence ID" value="OYD50538.1"/>
    <property type="molecule type" value="Genomic_DNA"/>
</dbReference>
<organism evidence="2 3">
    <name type="scientific">Acidovorax kalamii</name>
    <dbReference type="NCBI Taxonomy" id="2004485"/>
    <lineage>
        <taxon>Bacteria</taxon>
        <taxon>Pseudomonadati</taxon>
        <taxon>Pseudomonadota</taxon>
        <taxon>Betaproteobacteria</taxon>
        <taxon>Burkholderiales</taxon>
        <taxon>Comamonadaceae</taxon>
        <taxon>Acidovorax</taxon>
    </lineage>
</organism>
<evidence type="ECO:0000313" key="3">
    <source>
        <dbReference type="Proteomes" id="UP000215441"/>
    </source>
</evidence>
<evidence type="ECO:0000256" key="1">
    <source>
        <dbReference type="SAM" id="MobiDB-lite"/>
    </source>
</evidence>